<accession>A0A8T0IJ96</accession>
<evidence type="ECO:0008006" key="5">
    <source>
        <dbReference type="Google" id="ProtNLM"/>
    </source>
</evidence>
<proteinExistence type="predicted"/>
<organism evidence="3 4">
    <name type="scientific">Ceratodon purpureus</name>
    <name type="common">Fire moss</name>
    <name type="synonym">Dicranum purpureum</name>
    <dbReference type="NCBI Taxonomy" id="3225"/>
    <lineage>
        <taxon>Eukaryota</taxon>
        <taxon>Viridiplantae</taxon>
        <taxon>Streptophyta</taxon>
        <taxon>Embryophyta</taxon>
        <taxon>Bryophyta</taxon>
        <taxon>Bryophytina</taxon>
        <taxon>Bryopsida</taxon>
        <taxon>Dicranidae</taxon>
        <taxon>Pseudoditrichales</taxon>
        <taxon>Ditrichaceae</taxon>
        <taxon>Ceratodon</taxon>
    </lineage>
</organism>
<name>A0A8T0IJ96_CERPU</name>
<dbReference type="InterPro" id="IPR050836">
    <property type="entry name" value="SDS22/Internalin_LRR"/>
</dbReference>
<keyword evidence="4" id="KW-1185">Reference proteome</keyword>
<evidence type="ECO:0000256" key="1">
    <source>
        <dbReference type="ARBA" id="ARBA00022614"/>
    </source>
</evidence>
<feature type="non-terminal residue" evidence="3">
    <location>
        <position position="1"/>
    </location>
</feature>
<dbReference type="PANTHER" id="PTHR46652">
    <property type="entry name" value="LEUCINE-RICH REPEAT AND IQ DOMAIN-CONTAINING PROTEIN 1-RELATED"/>
    <property type="match status" value="1"/>
</dbReference>
<dbReference type="Gene3D" id="3.80.10.10">
    <property type="entry name" value="Ribonuclease Inhibitor"/>
    <property type="match status" value="2"/>
</dbReference>
<sequence>YLRTFIRSVYISLILEGAVNLRSLHLNDFVGEYPDITSMESLEVLSLYHAQTKSRRTLQLGRLDFCRSSNLDTLFLGNLPLNLLNLNQAVQLRVFGVWDCRQLETFEGLEALVKLERIGLRACSSLLQFPSLVNFPSLKKFELRGAAKLKEIHGFANLTGLEDLVLEGGEELRELPGIEACTGLTVVDLSGTSIGDCSWISVMKDLTFINFSDTKIRSVPDCSGLTKLSKLRVDNCPALETLGISNFEIRATFPESLQVFTAENSRSLNSIPHFKSESALYYLDISGTCVQDLSGVMDCKHLQKLFCAFTLITSVPDLNCLAKLVVLDVSGCERLTRMDNLKGLFALENLDVRGCSSLFALPDLGMSKGLTAVSLLNSPLVDPNLVKLPIGSTLVLDIKDASDEY</sequence>
<dbReference type="Proteomes" id="UP000822688">
    <property type="component" value="Chromosome 3"/>
</dbReference>
<keyword evidence="2" id="KW-0677">Repeat</keyword>
<evidence type="ECO:0000256" key="2">
    <source>
        <dbReference type="ARBA" id="ARBA00022737"/>
    </source>
</evidence>
<dbReference type="AlphaFoldDB" id="A0A8T0IJ96"/>
<dbReference type="InterPro" id="IPR032675">
    <property type="entry name" value="LRR_dom_sf"/>
</dbReference>
<keyword evidence="1" id="KW-0433">Leucine-rich repeat</keyword>
<evidence type="ECO:0000313" key="4">
    <source>
        <dbReference type="Proteomes" id="UP000822688"/>
    </source>
</evidence>
<protein>
    <recommendedName>
        <fullName evidence="5">Adenylate cyclase regulatory protein</fullName>
    </recommendedName>
</protein>
<evidence type="ECO:0000313" key="3">
    <source>
        <dbReference type="EMBL" id="KAG0582946.1"/>
    </source>
</evidence>
<comment type="caution">
    <text evidence="3">The sequence shown here is derived from an EMBL/GenBank/DDBJ whole genome shotgun (WGS) entry which is preliminary data.</text>
</comment>
<reference evidence="3" key="1">
    <citation type="submission" date="2020-06" db="EMBL/GenBank/DDBJ databases">
        <title>WGS assembly of Ceratodon purpureus strain R40.</title>
        <authorList>
            <person name="Carey S.B."/>
            <person name="Jenkins J."/>
            <person name="Shu S."/>
            <person name="Lovell J.T."/>
            <person name="Sreedasyam A."/>
            <person name="Maumus F."/>
            <person name="Tiley G.P."/>
            <person name="Fernandez-Pozo N."/>
            <person name="Barry K."/>
            <person name="Chen C."/>
            <person name="Wang M."/>
            <person name="Lipzen A."/>
            <person name="Daum C."/>
            <person name="Saski C.A."/>
            <person name="Payton A.C."/>
            <person name="Mcbreen J.C."/>
            <person name="Conrad R.E."/>
            <person name="Kollar L.M."/>
            <person name="Olsson S."/>
            <person name="Huttunen S."/>
            <person name="Landis J.B."/>
            <person name="Wickett N.J."/>
            <person name="Johnson M.G."/>
            <person name="Rensing S.A."/>
            <person name="Grimwood J."/>
            <person name="Schmutz J."/>
            <person name="Mcdaniel S.F."/>
        </authorList>
    </citation>
    <scope>NUCLEOTIDE SEQUENCE</scope>
    <source>
        <strain evidence="3">R40</strain>
    </source>
</reference>
<dbReference type="PANTHER" id="PTHR46652:SF3">
    <property type="entry name" value="LEUCINE-RICH REPEAT-CONTAINING PROTEIN 9"/>
    <property type="match status" value="1"/>
</dbReference>
<gene>
    <name evidence="3" type="ORF">KC19_3G096900</name>
</gene>
<dbReference type="EMBL" id="CM026423">
    <property type="protein sequence ID" value="KAG0582946.1"/>
    <property type="molecule type" value="Genomic_DNA"/>
</dbReference>
<dbReference type="SUPFAM" id="SSF52058">
    <property type="entry name" value="L domain-like"/>
    <property type="match status" value="2"/>
</dbReference>